<organism evidence="1 2">
    <name type="scientific">Pandoraea horticolens</name>
    <dbReference type="NCBI Taxonomy" id="2508298"/>
    <lineage>
        <taxon>Bacteria</taxon>
        <taxon>Pseudomonadati</taxon>
        <taxon>Pseudomonadota</taxon>
        <taxon>Betaproteobacteria</taxon>
        <taxon>Burkholderiales</taxon>
        <taxon>Burkholderiaceae</taxon>
        <taxon>Pandoraea</taxon>
    </lineage>
</organism>
<reference evidence="1 2" key="1">
    <citation type="submission" date="2019-08" db="EMBL/GenBank/DDBJ databases">
        <authorList>
            <person name="Peeters C."/>
        </authorList>
    </citation>
    <scope>NUCLEOTIDE SEQUENCE [LARGE SCALE GENOMIC DNA]</scope>
    <source>
        <strain evidence="1 2">LMG 31112</strain>
    </source>
</reference>
<name>A0A5E4YK32_9BURK</name>
<evidence type="ECO:0000313" key="1">
    <source>
        <dbReference type="EMBL" id="VVE48780.1"/>
    </source>
</evidence>
<dbReference type="EMBL" id="CABPSM010000018">
    <property type="protein sequence ID" value="VVE48780.1"/>
    <property type="molecule type" value="Genomic_DNA"/>
</dbReference>
<gene>
    <name evidence="1" type="ORF">PHO31112_04565</name>
</gene>
<protein>
    <submittedName>
        <fullName evidence="1">Uncharacterized protein</fullName>
    </submittedName>
</protein>
<dbReference type="AlphaFoldDB" id="A0A5E4YK32"/>
<sequence length="214" mass="23959">MIRMHNDTVARLARLIWQPGLHMDDGWWRELDMLSWRETYRRHAVCRAHIDRLLIARRGWPDLATRDCAPPESDGAHAVLRLMPSLRRVSLAYGLRALGCPDYLLLGAYRRALSSWLDAWQCDRLLLTRREWPARSAFSPGEIVDAALATAVACLDDAPVPLAVDMATVGKAARILLPPPADAGQMPSGMPATDDIWSRLVALEKMLCMSSTLH</sequence>
<accession>A0A5E4YK32</accession>
<dbReference type="Proteomes" id="UP000343317">
    <property type="component" value="Unassembled WGS sequence"/>
</dbReference>
<keyword evidence="2" id="KW-1185">Reference proteome</keyword>
<proteinExistence type="predicted"/>
<dbReference type="InterPro" id="IPR025292">
    <property type="entry name" value="T3SS_LEE_assoc"/>
</dbReference>
<dbReference type="Pfam" id="PF13327">
    <property type="entry name" value="T3SS_LEE_assoc"/>
    <property type="match status" value="1"/>
</dbReference>
<evidence type="ECO:0000313" key="2">
    <source>
        <dbReference type="Proteomes" id="UP000343317"/>
    </source>
</evidence>